<reference evidence="4 5" key="1">
    <citation type="submission" date="2020-07" db="EMBL/GenBank/DDBJ databases">
        <title>Novel species isolated from subtropical streams in China.</title>
        <authorList>
            <person name="Lu H."/>
        </authorList>
    </citation>
    <scope>NUCLEOTIDE SEQUENCE [LARGE SCALE GENOMIC DNA]</scope>
    <source>
        <strain evidence="4 5">FT3S</strain>
    </source>
</reference>
<sequence>MTGLARLLIAAGLLWSAGACAQPVYKCTSDDGKISYGTEPCADGRGVVLNAPATPSANAAASSAAELAGARREADTLQKEREKRDKADARAQARAERAAEARRLKCGRLALQRQWADDAARSASGKAATHAQLRARYAADKLALECPQS</sequence>
<name>A0A7W2EDM2_9BURK</name>
<feature type="chain" id="PRO_5031155898" evidence="2">
    <location>
        <begin position="22"/>
        <end position="149"/>
    </location>
</feature>
<gene>
    <name evidence="4" type="ORF">H3H36_00850</name>
</gene>
<dbReference type="AlphaFoldDB" id="A0A7W2EDM2"/>
<keyword evidence="5" id="KW-1185">Reference proteome</keyword>
<evidence type="ECO:0000259" key="3">
    <source>
        <dbReference type="Pfam" id="PF13511"/>
    </source>
</evidence>
<dbReference type="PROSITE" id="PS51257">
    <property type="entry name" value="PROKAR_LIPOPROTEIN"/>
    <property type="match status" value="1"/>
</dbReference>
<organism evidence="4 5">
    <name type="scientific">Rugamonas fusca</name>
    <dbReference type="NCBI Taxonomy" id="2758568"/>
    <lineage>
        <taxon>Bacteria</taxon>
        <taxon>Pseudomonadati</taxon>
        <taxon>Pseudomonadota</taxon>
        <taxon>Betaproteobacteria</taxon>
        <taxon>Burkholderiales</taxon>
        <taxon>Oxalobacteraceae</taxon>
        <taxon>Telluria group</taxon>
        <taxon>Rugamonas</taxon>
    </lineage>
</organism>
<dbReference type="InterPro" id="IPR025392">
    <property type="entry name" value="DUF4124"/>
</dbReference>
<evidence type="ECO:0000256" key="2">
    <source>
        <dbReference type="SAM" id="SignalP"/>
    </source>
</evidence>
<feature type="compositionally biased region" description="Basic and acidic residues" evidence="1">
    <location>
        <begin position="69"/>
        <end position="96"/>
    </location>
</feature>
<dbReference type="Pfam" id="PF13511">
    <property type="entry name" value="DUF4124"/>
    <property type="match status" value="1"/>
</dbReference>
<feature type="region of interest" description="Disordered" evidence="1">
    <location>
        <begin position="60"/>
        <end position="96"/>
    </location>
</feature>
<comment type="caution">
    <text evidence="4">The sequence shown here is derived from an EMBL/GenBank/DDBJ whole genome shotgun (WGS) entry which is preliminary data.</text>
</comment>
<dbReference type="RefSeq" id="WP_182213088.1">
    <property type="nucleotide sequence ID" value="NZ_JACEZS010000001.1"/>
</dbReference>
<feature type="signal peptide" evidence="2">
    <location>
        <begin position="1"/>
        <end position="21"/>
    </location>
</feature>
<evidence type="ECO:0000313" key="5">
    <source>
        <dbReference type="Proteomes" id="UP000566711"/>
    </source>
</evidence>
<protein>
    <submittedName>
        <fullName evidence="4">DUF4124 domain-containing protein</fullName>
    </submittedName>
</protein>
<proteinExistence type="predicted"/>
<accession>A0A7W2EDM2</accession>
<evidence type="ECO:0000313" key="4">
    <source>
        <dbReference type="EMBL" id="MBA5603911.1"/>
    </source>
</evidence>
<dbReference type="Proteomes" id="UP000566711">
    <property type="component" value="Unassembled WGS sequence"/>
</dbReference>
<dbReference type="EMBL" id="JACEZS010000001">
    <property type="protein sequence ID" value="MBA5603911.1"/>
    <property type="molecule type" value="Genomic_DNA"/>
</dbReference>
<evidence type="ECO:0000256" key="1">
    <source>
        <dbReference type="SAM" id="MobiDB-lite"/>
    </source>
</evidence>
<keyword evidence="2" id="KW-0732">Signal</keyword>
<feature type="domain" description="DUF4124" evidence="3">
    <location>
        <begin position="13"/>
        <end position="64"/>
    </location>
</feature>